<dbReference type="RefSeq" id="WP_138247309.1">
    <property type="nucleotide sequence ID" value="NZ_CP040332.1"/>
</dbReference>
<keyword evidence="2" id="KW-0808">Transferase</keyword>
<dbReference type="Pfam" id="PF12804">
    <property type="entry name" value="NTP_transf_3"/>
    <property type="match status" value="1"/>
</dbReference>
<dbReference type="OrthoDB" id="28434at2157"/>
<dbReference type="Proteomes" id="UP000302218">
    <property type="component" value="Plasmid pNVE414"/>
</dbReference>
<organism evidence="2 3">
    <name type="scientific">Natrinema versiforme</name>
    <dbReference type="NCBI Taxonomy" id="88724"/>
    <lineage>
        <taxon>Archaea</taxon>
        <taxon>Methanobacteriati</taxon>
        <taxon>Methanobacteriota</taxon>
        <taxon>Stenosarchaea group</taxon>
        <taxon>Halobacteria</taxon>
        <taxon>Halobacteriales</taxon>
        <taxon>Natrialbaceae</taxon>
        <taxon>Natrinema</taxon>
    </lineage>
</organism>
<geneLocation type="plasmid" evidence="3">
    <name>pnve414</name>
</geneLocation>
<sequence>MKPDDFPCYGPDRVADALDRTDPLKPTIVGVVLAGGTSSRFGSANKLLTEFDGEPLIRHATRTLVDAALSEVVVVLGYEAEAVHTALSGVDVRTVRNPDYEKGLSTSVETAIRVVGTPETDAVVFLPGDMPAVDSATVELLSDAYRAELGTALAAAFDGHRGNPVLFDRSHFDALLEVTGDVGGLPVLAESDESALIETDDLGVLRDIDTTTDLRHQR</sequence>
<dbReference type="PANTHER" id="PTHR43777:SF1">
    <property type="entry name" value="MOLYBDENUM COFACTOR CYTIDYLYLTRANSFERASE"/>
    <property type="match status" value="1"/>
</dbReference>
<dbReference type="KEGG" id="nvr:FEJ81_21800"/>
<evidence type="ECO:0000313" key="3">
    <source>
        <dbReference type="Proteomes" id="UP000302218"/>
    </source>
</evidence>
<feature type="domain" description="MobA-like NTP transferase" evidence="1">
    <location>
        <begin position="30"/>
        <end position="191"/>
    </location>
</feature>
<accession>A0A4P8WMU6</accession>
<dbReference type="EMBL" id="CP040332">
    <property type="protein sequence ID" value="QCS44919.1"/>
    <property type="molecule type" value="Genomic_DNA"/>
</dbReference>
<gene>
    <name evidence="2" type="ORF">FEJ81_21800</name>
</gene>
<dbReference type="PANTHER" id="PTHR43777">
    <property type="entry name" value="MOLYBDENUM COFACTOR CYTIDYLYLTRANSFERASE"/>
    <property type="match status" value="1"/>
</dbReference>
<dbReference type="AlphaFoldDB" id="A0A4P8WMU6"/>
<reference evidence="3" key="1">
    <citation type="submission" date="2019-05" db="EMBL/GenBank/DDBJ databases">
        <title>Genome sequence and methylation pattern of the halophilic Archaeon Natrinema versiforme BOL5-4.</title>
        <authorList>
            <person name="DasSarma P."/>
            <person name="Anton B.P."/>
            <person name="DasSarma S.L."/>
            <person name="Martinez F.L."/>
            <person name="Guzman D."/>
            <person name="Roberts R.J."/>
            <person name="DasSarma S."/>
        </authorList>
    </citation>
    <scope>NUCLEOTIDE SEQUENCE [LARGE SCALE GENOMIC DNA]</scope>
    <source>
        <strain evidence="3">BOL5-4</strain>
        <plasmid evidence="3">pnve414</plasmid>
    </source>
</reference>
<evidence type="ECO:0000313" key="2">
    <source>
        <dbReference type="EMBL" id="QCS44919.1"/>
    </source>
</evidence>
<dbReference type="SUPFAM" id="SSF53448">
    <property type="entry name" value="Nucleotide-diphospho-sugar transferases"/>
    <property type="match status" value="1"/>
</dbReference>
<dbReference type="CDD" id="cd04182">
    <property type="entry name" value="GT_2_like_f"/>
    <property type="match status" value="1"/>
</dbReference>
<keyword evidence="2" id="KW-0614">Plasmid</keyword>
<protein>
    <submittedName>
        <fullName evidence="2">Nucleotidyltransferase family protein</fullName>
    </submittedName>
</protein>
<name>A0A4P8WMU6_9EURY</name>
<dbReference type="InterPro" id="IPR025877">
    <property type="entry name" value="MobA-like_NTP_Trfase"/>
</dbReference>
<dbReference type="GeneID" id="40267966"/>
<dbReference type="InterPro" id="IPR029044">
    <property type="entry name" value="Nucleotide-diphossugar_trans"/>
</dbReference>
<dbReference type="Gene3D" id="3.90.550.10">
    <property type="entry name" value="Spore Coat Polysaccharide Biosynthesis Protein SpsA, Chain A"/>
    <property type="match status" value="1"/>
</dbReference>
<proteinExistence type="predicted"/>
<evidence type="ECO:0000259" key="1">
    <source>
        <dbReference type="Pfam" id="PF12804"/>
    </source>
</evidence>
<dbReference type="GO" id="GO:0016779">
    <property type="term" value="F:nucleotidyltransferase activity"/>
    <property type="evidence" value="ECO:0007669"/>
    <property type="project" value="UniProtKB-ARBA"/>
</dbReference>